<dbReference type="RefSeq" id="WP_350343635.1">
    <property type="nucleotide sequence ID" value="NZ_CP158367.1"/>
</dbReference>
<dbReference type="PANTHER" id="PTHR47619">
    <property type="entry name" value="METALLO-HYDROLASE YYCJ-RELATED"/>
    <property type="match status" value="1"/>
</dbReference>
<dbReference type="SMART" id="SM00849">
    <property type="entry name" value="Lactamase_B"/>
    <property type="match status" value="1"/>
</dbReference>
<sequence>MELFTVGSGSSGNCTCFRYKNTQFIIDAGLSGKKIQQGLAEFQVDPKQLEGILVSHEHNDHILGVGVLARRFNLPIYITEKTFQSCKEKLGKLENNQVNFFQPKDKFSLGDVKIEPFSTYHDAVEPVGFNIYSNSNKTSVLTDTGMVDEKMMEYIYDCNTVIMESNHDEKMVEASRYPWSLKKRILGDKGHLSNKAAGNILIKLLKGNTKKVLLGHLSQENNFPQLAQITVENILKEKREQINDNYTLEVLPRGRVSPIYR</sequence>
<name>A0AAU7VLS5_9FIRM</name>
<reference evidence="2" key="2">
    <citation type="submission" date="2024-06" db="EMBL/GenBank/DDBJ databases">
        <authorList>
            <person name="Petrova K.O."/>
            <person name="Toshchakov S.V."/>
            <person name="Boltjanskaja Y.V."/>
            <person name="Kevbrin V."/>
        </authorList>
    </citation>
    <scope>NUCLEOTIDE SEQUENCE</scope>
    <source>
        <strain evidence="2">Z-910T</strain>
    </source>
</reference>
<feature type="domain" description="Metallo-beta-lactamase" evidence="1">
    <location>
        <begin position="11"/>
        <end position="216"/>
    </location>
</feature>
<dbReference type="InterPro" id="IPR001279">
    <property type="entry name" value="Metallo-B-lactamas"/>
</dbReference>
<dbReference type="PANTHER" id="PTHR47619:SF1">
    <property type="entry name" value="EXODEOXYRIBONUCLEASE WALJ"/>
    <property type="match status" value="1"/>
</dbReference>
<dbReference type="SUPFAM" id="SSF56281">
    <property type="entry name" value="Metallo-hydrolase/oxidoreductase"/>
    <property type="match status" value="1"/>
</dbReference>
<dbReference type="Pfam" id="PF12706">
    <property type="entry name" value="Lactamase_B_2"/>
    <property type="match status" value="1"/>
</dbReference>
<dbReference type="AlphaFoldDB" id="A0AAU7VLS5"/>
<dbReference type="Gene3D" id="3.60.15.10">
    <property type="entry name" value="Ribonuclease Z/Hydroxyacylglutathione hydrolase-like"/>
    <property type="match status" value="1"/>
</dbReference>
<dbReference type="InterPro" id="IPR052533">
    <property type="entry name" value="WalJ/YycJ-like"/>
</dbReference>
<dbReference type="EMBL" id="CP158367">
    <property type="protein sequence ID" value="XBX74886.1"/>
    <property type="molecule type" value="Genomic_DNA"/>
</dbReference>
<gene>
    <name evidence="2" type="ORF">PRVXT_002947</name>
</gene>
<protein>
    <submittedName>
        <fullName evidence="2">MBL fold metallo-hydrolase</fullName>
    </submittedName>
</protein>
<accession>A0AAU7VLS5</accession>
<dbReference type="InterPro" id="IPR036866">
    <property type="entry name" value="RibonucZ/Hydroxyglut_hydro"/>
</dbReference>
<organism evidence="2">
    <name type="scientific">Proteinivorax tanatarense</name>
    <dbReference type="NCBI Taxonomy" id="1260629"/>
    <lineage>
        <taxon>Bacteria</taxon>
        <taxon>Bacillati</taxon>
        <taxon>Bacillota</taxon>
        <taxon>Clostridia</taxon>
        <taxon>Eubacteriales</taxon>
        <taxon>Proteinivoracaceae</taxon>
        <taxon>Proteinivorax</taxon>
    </lineage>
</organism>
<evidence type="ECO:0000259" key="1">
    <source>
        <dbReference type="SMART" id="SM00849"/>
    </source>
</evidence>
<proteinExistence type="predicted"/>
<evidence type="ECO:0000313" key="2">
    <source>
        <dbReference type="EMBL" id="XBX74886.1"/>
    </source>
</evidence>
<reference evidence="2" key="1">
    <citation type="journal article" date="2013" name="Extremophiles">
        <title>Proteinivorax tanatarense gen. nov., sp. nov., an anaerobic, haloalkaliphilic, proteolytic bacterium isolated from a decaying algal bloom, and proposal of Proteinivoraceae fam. nov.</title>
        <authorList>
            <person name="Kevbrin V."/>
            <person name="Boltyanskaya Y."/>
            <person name="Zhilina T."/>
            <person name="Kolganova T."/>
            <person name="Lavrentjeva E."/>
            <person name="Kuznetsov B."/>
        </authorList>
    </citation>
    <scope>NUCLEOTIDE SEQUENCE</scope>
    <source>
        <strain evidence="2">Z-910T</strain>
    </source>
</reference>